<dbReference type="RefSeq" id="XP_008881226.1">
    <property type="nucleotide sequence ID" value="XM_008883004.1"/>
</dbReference>
<dbReference type="PANTHER" id="PTHR37067">
    <property type="entry name" value="PX DOMAIN-CONTAINING PROTEIN"/>
    <property type="match status" value="1"/>
</dbReference>
<sequence>MHVDVADVDLNDLDESDYLLMDERFILNQSLRADMKIVIAEIGNFVLPTIMGQVAMHAERKAANEAGENAPPVMPAELVKEIIGRHMNPLNMFSTADASTRPRRSIAAYRNERNFQSSIDGHDHTTEFNDAWRLFSAGGRFELMSRFCVGLATALPNTTSFESDFCILKWEKDAYRENLLDLSLEGIFHAKQFDLLGSL</sequence>
<dbReference type="eggNOG" id="ENOG502SQGC">
    <property type="taxonomic scope" value="Eukaryota"/>
</dbReference>
<protein>
    <submittedName>
        <fullName evidence="1">Uncharacterized protein</fullName>
    </submittedName>
</protein>
<dbReference type="STRING" id="157072.A0A024T7X7"/>
<dbReference type="EMBL" id="KI914085">
    <property type="protein sequence ID" value="ETV90140.1"/>
    <property type="molecule type" value="Genomic_DNA"/>
</dbReference>
<proteinExistence type="predicted"/>
<dbReference type="OrthoDB" id="79020at2759"/>
<evidence type="ECO:0000313" key="1">
    <source>
        <dbReference type="EMBL" id="ETV90140.1"/>
    </source>
</evidence>
<dbReference type="GeneID" id="20092074"/>
<reference evidence="1" key="1">
    <citation type="submission" date="2013-12" db="EMBL/GenBank/DDBJ databases">
        <title>The Genome Sequence of Aphanomyces invadans NJM9701.</title>
        <authorList>
            <consortium name="The Broad Institute Genomics Platform"/>
            <person name="Russ C."/>
            <person name="Tyler B."/>
            <person name="van West P."/>
            <person name="Dieguez-Uribeondo J."/>
            <person name="Young S.K."/>
            <person name="Zeng Q."/>
            <person name="Gargeya S."/>
            <person name="Fitzgerald M."/>
            <person name="Abouelleil A."/>
            <person name="Alvarado L."/>
            <person name="Chapman S.B."/>
            <person name="Gainer-Dewar J."/>
            <person name="Goldberg J."/>
            <person name="Griggs A."/>
            <person name="Gujja S."/>
            <person name="Hansen M."/>
            <person name="Howarth C."/>
            <person name="Imamovic A."/>
            <person name="Ireland A."/>
            <person name="Larimer J."/>
            <person name="McCowan C."/>
            <person name="Murphy C."/>
            <person name="Pearson M."/>
            <person name="Poon T.W."/>
            <person name="Priest M."/>
            <person name="Roberts A."/>
            <person name="Saif S."/>
            <person name="Shea T."/>
            <person name="Sykes S."/>
            <person name="Wortman J."/>
            <person name="Nusbaum C."/>
            <person name="Birren B."/>
        </authorList>
    </citation>
    <scope>NUCLEOTIDE SEQUENCE [LARGE SCALE GENOMIC DNA]</scope>
    <source>
        <strain evidence="1">NJM9701</strain>
    </source>
</reference>
<name>A0A024T7X7_9STRA</name>
<gene>
    <name evidence="1" type="ORF">H310_15024</name>
</gene>
<dbReference type="VEuPathDB" id="FungiDB:H310_15024"/>
<dbReference type="AlphaFoldDB" id="A0A024T7X7"/>
<accession>A0A024T7X7</accession>
<organism evidence="1">
    <name type="scientific">Aphanomyces invadans</name>
    <dbReference type="NCBI Taxonomy" id="157072"/>
    <lineage>
        <taxon>Eukaryota</taxon>
        <taxon>Sar</taxon>
        <taxon>Stramenopiles</taxon>
        <taxon>Oomycota</taxon>
        <taxon>Saprolegniomycetes</taxon>
        <taxon>Saprolegniales</taxon>
        <taxon>Verrucalvaceae</taxon>
        <taxon>Aphanomyces</taxon>
    </lineage>
</organism>
<dbReference type="PANTHER" id="PTHR37067:SF3">
    <property type="entry name" value="PX DOMAIN-CONTAINING PROTEIN"/>
    <property type="match status" value="1"/>
</dbReference>